<evidence type="ECO:0000256" key="8">
    <source>
        <dbReference type="ARBA" id="ARBA00023136"/>
    </source>
</evidence>
<sequence length="280" mass="32312">MSKFISPFAENAGNKYSVLGPRFYEIAKVELRPPTPGEMSKEAFLNCLVALEVYFLFYVGECIGRKRLPGYNIEGTTHYSWIHYLLHFHMTFDKFTRLIKIVYPFSFDSLFKNIYLFGKRKQWQTVDFDYKAQLFMKPDIGEITLIYIIIFRRRHQIKHSTGGKNRYSISVVKLFYTNSNRRAWLSIGRICRYSICADSGICLTFCSIIDLSQVASGSGIRGNTIATTFLNGIYFIVMSSMTTADRLVSAIYQTTTNEIHGQTAPHMVPQNNRITLERRS</sequence>
<evidence type="ECO:0000313" key="10">
    <source>
        <dbReference type="EMBL" id="KAJ8305102.1"/>
    </source>
</evidence>
<protein>
    <submittedName>
        <fullName evidence="10">Uncharacterized protein</fullName>
    </submittedName>
</protein>
<dbReference type="Pfam" id="PF04718">
    <property type="entry name" value="ATP-synt_G"/>
    <property type="match status" value="1"/>
</dbReference>
<gene>
    <name evidence="10" type="ORF">KUTeg_017347</name>
</gene>
<keyword evidence="9" id="KW-0066">ATP synthesis</keyword>
<keyword evidence="4" id="KW-0138">CF(0)</keyword>
<evidence type="ECO:0000313" key="11">
    <source>
        <dbReference type="Proteomes" id="UP001217089"/>
    </source>
</evidence>
<keyword evidence="11" id="KW-1185">Reference proteome</keyword>
<accession>A0ABQ9EME4</accession>
<keyword evidence="6" id="KW-0406">Ion transport</keyword>
<evidence type="ECO:0000256" key="2">
    <source>
        <dbReference type="ARBA" id="ARBA00005699"/>
    </source>
</evidence>
<proteinExistence type="inferred from homology"/>
<organism evidence="10 11">
    <name type="scientific">Tegillarca granosa</name>
    <name type="common">Malaysian cockle</name>
    <name type="synonym">Anadara granosa</name>
    <dbReference type="NCBI Taxonomy" id="220873"/>
    <lineage>
        <taxon>Eukaryota</taxon>
        <taxon>Metazoa</taxon>
        <taxon>Spiralia</taxon>
        <taxon>Lophotrochozoa</taxon>
        <taxon>Mollusca</taxon>
        <taxon>Bivalvia</taxon>
        <taxon>Autobranchia</taxon>
        <taxon>Pteriomorphia</taxon>
        <taxon>Arcoida</taxon>
        <taxon>Arcoidea</taxon>
        <taxon>Arcidae</taxon>
        <taxon>Tegillarca</taxon>
    </lineage>
</organism>
<evidence type="ECO:0000256" key="7">
    <source>
        <dbReference type="ARBA" id="ARBA00023128"/>
    </source>
</evidence>
<evidence type="ECO:0000256" key="4">
    <source>
        <dbReference type="ARBA" id="ARBA00022547"/>
    </source>
</evidence>
<dbReference type="EMBL" id="JARBDR010000870">
    <property type="protein sequence ID" value="KAJ8305102.1"/>
    <property type="molecule type" value="Genomic_DNA"/>
</dbReference>
<evidence type="ECO:0000256" key="9">
    <source>
        <dbReference type="ARBA" id="ARBA00023310"/>
    </source>
</evidence>
<keyword evidence="7" id="KW-0496">Mitochondrion</keyword>
<comment type="similarity">
    <text evidence="2">Belongs to the ATPase g subunit family.</text>
</comment>
<keyword evidence="3" id="KW-0813">Transport</keyword>
<reference evidence="10 11" key="1">
    <citation type="submission" date="2022-12" db="EMBL/GenBank/DDBJ databases">
        <title>Chromosome-level genome of Tegillarca granosa.</title>
        <authorList>
            <person name="Kim J."/>
        </authorList>
    </citation>
    <scope>NUCLEOTIDE SEQUENCE [LARGE SCALE GENOMIC DNA]</scope>
    <source>
        <strain evidence="10">Teg-2019</strain>
        <tissue evidence="10">Adductor muscle</tissue>
    </source>
</reference>
<evidence type="ECO:0000256" key="6">
    <source>
        <dbReference type="ARBA" id="ARBA00023065"/>
    </source>
</evidence>
<evidence type="ECO:0000256" key="5">
    <source>
        <dbReference type="ARBA" id="ARBA00022781"/>
    </source>
</evidence>
<name>A0ABQ9EME4_TEGGR</name>
<keyword evidence="5" id="KW-0375">Hydrogen ion transport</keyword>
<keyword evidence="8" id="KW-0472">Membrane</keyword>
<comment type="caution">
    <text evidence="10">The sequence shown here is derived from an EMBL/GenBank/DDBJ whole genome shotgun (WGS) entry which is preliminary data.</text>
</comment>
<dbReference type="Proteomes" id="UP001217089">
    <property type="component" value="Unassembled WGS sequence"/>
</dbReference>
<comment type="subcellular location">
    <subcellularLocation>
        <location evidence="1">Mitochondrion membrane</location>
    </subcellularLocation>
</comment>
<evidence type="ECO:0000256" key="3">
    <source>
        <dbReference type="ARBA" id="ARBA00022448"/>
    </source>
</evidence>
<evidence type="ECO:0000256" key="1">
    <source>
        <dbReference type="ARBA" id="ARBA00004325"/>
    </source>
</evidence>
<dbReference type="InterPro" id="IPR006808">
    <property type="entry name" value="ATP_synth_F0_gsu_mt"/>
</dbReference>